<dbReference type="AlphaFoldDB" id="A0A841LC52"/>
<proteinExistence type="predicted"/>
<name>A0A841LC52_9SPHN</name>
<organism evidence="1 2">
    <name type="scientific">Polymorphobacter multimanifer</name>
    <dbReference type="NCBI Taxonomy" id="1070431"/>
    <lineage>
        <taxon>Bacteria</taxon>
        <taxon>Pseudomonadati</taxon>
        <taxon>Pseudomonadota</taxon>
        <taxon>Alphaproteobacteria</taxon>
        <taxon>Sphingomonadales</taxon>
        <taxon>Sphingosinicellaceae</taxon>
        <taxon>Polymorphobacter</taxon>
    </lineage>
</organism>
<accession>A0A841LC52</accession>
<dbReference type="EMBL" id="JACIIV010000004">
    <property type="protein sequence ID" value="MBB6226568.1"/>
    <property type="molecule type" value="Genomic_DNA"/>
</dbReference>
<evidence type="ECO:0000313" key="2">
    <source>
        <dbReference type="Proteomes" id="UP000538147"/>
    </source>
</evidence>
<comment type="caution">
    <text evidence="1">The sequence shown here is derived from an EMBL/GenBank/DDBJ whole genome shotgun (WGS) entry which is preliminary data.</text>
</comment>
<gene>
    <name evidence="1" type="ORF">FHS79_000725</name>
</gene>
<protein>
    <submittedName>
        <fullName evidence="1">Uncharacterized protein</fullName>
    </submittedName>
</protein>
<reference evidence="1 2" key="1">
    <citation type="submission" date="2020-08" db="EMBL/GenBank/DDBJ databases">
        <title>Genomic Encyclopedia of Type Strains, Phase IV (KMG-IV): sequencing the most valuable type-strain genomes for metagenomic binning, comparative biology and taxonomic classification.</title>
        <authorList>
            <person name="Goeker M."/>
        </authorList>
    </citation>
    <scope>NUCLEOTIDE SEQUENCE [LARGE SCALE GENOMIC DNA]</scope>
    <source>
        <strain evidence="1 2">DSM 102189</strain>
    </source>
</reference>
<sequence length="185" mass="19833">MRPLTSYPSGLPKEFMSMEQRMSGRALLAWRDGQRTEVSGFEANAMLIADPGGEARIERLAPEIATAFDIHAGQRLCDIGPGTPCLGNELRDACDLVALGGQPIPLEISLAPSGRALIIVRGIALPLAPAADTPPSLDLVQIIVNWRELLSRSASSRLKRELGAALQSLSRSRHTVADPFTNLDA</sequence>
<keyword evidence="2" id="KW-1185">Reference proteome</keyword>
<dbReference type="RefSeq" id="WP_184195502.1">
    <property type="nucleotide sequence ID" value="NZ_JACIIV010000004.1"/>
</dbReference>
<dbReference type="Proteomes" id="UP000538147">
    <property type="component" value="Unassembled WGS sequence"/>
</dbReference>
<evidence type="ECO:0000313" key="1">
    <source>
        <dbReference type="EMBL" id="MBB6226568.1"/>
    </source>
</evidence>